<evidence type="ECO:0000313" key="2">
    <source>
        <dbReference type="Proteomes" id="UP000752814"/>
    </source>
</evidence>
<proteinExistence type="predicted"/>
<dbReference type="AlphaFoldDB" id="A0A8J8PCJ4"/>
<reference evidence="1" key="1">
    <citation type="submission" date="2016-03" db="EMBL/GenBank/DDBJ databases">
        <authorList>
            <person name="Borrel G."/>
            <person name="Mccann A."/>
            <person name="O'Toole P.W."/>
        </authorList>
    </citation>
    <scope>NUCLEOTIDE SEQUENCE</scope>
    <source>
        <strain evidence="1">183</strain>
    </source>
</reference>
<name>A0A8J8PCJ4_9ARCH</name>
<sequence>MHTATQSKSEGKTEPLCLEPGEYKWLRPNRLSAAWNLMYGDEKLTTLSSPKSFGRMVTFESAGENYTIKKGGVRNPGGDLRSMSSAEPVTLLSIQNVTTSAISENGKNYTLKRKEKTEEWTLMESDDVVFNAVRDTSGRLPQGTVMVAKPVSITVMAFAWFMIFSDEIQ</sequence>
<dbReference type="EMBL" id="LVVT01000001">
    <property type="protein sequence ID" value="TQS84485.1"/>
    <property type="molecule type" value="Genomic_DNA"/>
</dbReference>
<dbReference type="RefSeq" id="WP_400204462.1">
    <property type="nucleotide sequence ID" value="NZ_CAYAYE010000041.1"/>
</dbReference>
<gene>
    <name evidence="1" type="ORF">A3207_00095</name>
</gene>
<protein>
    <submittedName>
        <fullName evidence="1">Uncharacterized protein</fullName>
    </submittedName>
</protein>
<organism evidence="1 2">
    <name type="scientific">Candidatus Methanomassiliicoccus intestinalis</name>
    <dbReference type="NCBI Taxonomy" id="1406512"/>
    <lineage>
        <taxon>Archaea</taxon>
        <taxon>Methanobacteriati</taxon>
        <taxon>Thermoplasmatota</taxon>
        <taxon>Thermoplasmata</taxon>
        <taxon>Methanomassiliicoccales</taxon>
        <taxon>Methanomassiliicoccaceae</taxon>
        <taxon>Methanomassiliicoccus</taxon>
    </lineage>
</organism>
<dbReference type="Proteomes" id="UP000752814">
    <property type="component" value="Unassembled WGS sequence"/>
</dbReference>
<evidence type="ECO:0000313" key="1">
    <source>
        <dbReference type="EMBL" id="TQS84485.1"/>
    </source>
</evidence>
<comment type="caution">
    <text evidence="1">The sequence shown here is derived from an EMBL/GenBank/DDBJ whole genome shotgun (WGS) entry which is preliminary data.</text>
</comment>
<accession>A0A8J8PCJ4</accession>